<dbReference type="SUPFAM" id="SSF51556">
    <property type="entry name" value="Metallo-dependent hydrolases"/>
    <property type="match status" value="1"/>
</dbReference>
<dbReference type="EMBL" id="MU005576">
    <property type="protein sequence ID" value="KAF2686779.1"/>
    <property type="molecule type" value="Genomic_DNA"/>
</dbReference>
<evidence type="ECO:0000256" key="4">
    <source>
        <dbReference type="SAM" id="MobiDB-lite"/>
    </source>
</evidence>
<dbReference type="Gene3D" id="3.20.20.140">
    <property type="entry name" value="Metal-dependent hydrolases"/>
    <property type="match status" value="1"/>
</dbReference>
<comment type="similarity">
    <text evidence="3">Belongs to the metallo-dependent hydrolases superfamily.</text>
</comment>
<dbReference type="InterPro" id="IPR006680">
    <property type="entry name" value="Amidohydro-rel"/>
</dbReference>
<dbReference type="GO" id="GO:0005829">
    <property type="term" value="C:cytosol"/>
    <property type="evidence" value="ECO:0007669"/>
    <property type="project" value="TreeGrafter"/>
</dbReference>
<dbReference type="AlphaFoldDB" id="A0A6G1J9H1"/>
<accession>A0A6G1J9H1</accession>
<dbReference type="GO" id="GO:0019748">
    <property type="term" value="P:secondary metabolic process"/>
    <property type="evidence" value="ECO:0007669"/>
    <property type="project" value="TreeGrafter"/>
</dbReference>
<dbReference type="InterPro" id="IPR032466">
    <property type="entry name" value="Metal_Hydrolase"/>
</dbReference>
<reference evidence="6" key="1">
    <citation type="journal article" date="2020" name="Stud. Mycol.">
        <title>101 Dothideomycetes genomes: a test case for predicting lifestyles and emergence of pathogens.</title>
        <authorList>
            <person name="Haridas S."/>
            <person name="Albert R."/>
            <person name="Binder M."/>
            <person name="Bloem J."/>
            <person name="Labutti K."/>
            <person name="Salamov A."/>
            <person name="Andreopoulos B."/>
            <person name="Baker S."/>
            <person name="Barry K."/>
            <person name="Bills G."/>
            <person name="Bluhm B."/>
            <person name="Cannon C."/>
            <person name="Castanera R."/>
            <person name="Culley D."/>
            <person name="Daum C."/>
            <person name="Ezra D."/>
            <person name="Gonzalez J."/>
            <person name="Henrissat B."/>
            <person name="Kuo A."/>
            <person name="Liang C."/>
            <person name="Lipzen A."/>
            <person name="Lutzoni F."/>
            <person name="Magnuson J."/>
            <person name="Mondo S."/>
            <person name="Nolan M."/>
            <person name="Ohm R."/>
            <person name="Pangilinan J."/>
            <person name="Park H.-J."/>
            <person name="Ramirez L."/>
            <person name="Alfaro M."/>
            <person name="Sun H."/>
            <person name="Tritt A."/>
            <person name="Yoshinaga Y."/>
            <person name="Zwiers L.-H."/>
            <person name="Turgeon B."/>
            <person name="Goodwin S."/>
            <person name="Spatafora J."/>
            <person name="Crous P."/>
            <person name="Grigoriev I."/>
        </authorList>
    </citation>
    <scope>NUCLEOTIDE SEQUENCE</scope>
    <source>
        <strain evidence="6">CBS 122367</strain>
    </source>
</reference>
<name>A0A6G1J9H1_9PLEO</name>
<evidence type="ECO:0000259" key="5">
    <source>
        <dbReference type="Pfam" id="PF04909"/>
    </source>
</evidence>
<protein>
    <submittedName>
        <fullName evidence="6">Uracil-5-carboxylate decarboxylase</fullName>
    </submittedName>
</protein>
<dbReference type="OrthoDB" id="191270at2759"/>
<dbReference type="Proteomes" id="UP000799291">
    <property type="component" value="Unassembled WGS sequence"/>
</dbReference>
<gene>
    <name evidence="6" type="ORF">K458DRAFT_363099</name>
</gene>
<evidence type="ECO:0000256" key="2">
    <source>
        <dbReference type="ARBA" id="ARBA00023239"/>
    </source>
</evidence>
<sequence>MPIVDVHTHIYPPTYVDLLRSRKTAPYIRTFPDAPDSPRLIILPGEDDPSTPSTSRGRPIGPEYFDMAQKIAFMDQHKIDTSVISLANPWLDFLSAEEAGEVARRINGDVEKICAAYPGRLYAFGTLPLSADMETIVGEVKRLGGMKYMRGVIIGTSGLGKGLDDEALDPVYAALEESGQLIFLHPHYGLPASVYGPRASEYGHVLPLALGFPLETTIAVARMLLSGVWDRFKKLNVLLAHSGGTLPFLAGRIESCIQHDGYLKKLGKTKNRRHVWDILKTNIYLDAVIYSEVGLKAAVDASGADRLLFAGTDHPFFPPLEEAKEWHSVSTNYSAISKAFEGDGDLARGVLGGNAVRILRLGE</sequence>
<evidence type="ECO:0000256" key="1">
    <source>
        <dbReference type="ARBA" id="ARBA00022793"/>
    </source>
</evidence>
<dbReference type="Pfam" id="PF04909">
    <property type="entry name" value="Amidohydro_2"/>
    <property type="match status" value="1"/>
</dbReference>
<organism evidence="6 7">
    <name type="scientific">Lentithecium fluviatile CBS 122367</name>
    <dbReference type="NCBI Taxonomy" id="1168545"/>
    <lineage>
        <taxon>Eukaryota</taxon>
        <taxon>Fungi</taxon>
        <taxon>Dikarya</taxon>
        <taxon>Ascomycota</taxon>
        <taxon>Pezizomycotina</taxon>
        <taxon>Dothideomycetes</taxon>
        <taxon>Pleosporomycetidae</taxon>
        <taxon>Pleosporales</taxon>
        <taxon>Massarineae</taxon>
        <taxon>Lentitheciaceae</taxon>
        <taxon>Lentithecium</taxon>
    </lineage>
</organism>
<evidence type="ECO:0000256" key="3">
    <source>
        <dbReference type="RuleBase" id="RU366045"/>
    </source>
</evidence>
<evidence type="ECO:0000313" key="6">
    <source>
        <dbReference type="EMBL" id="KAF2686779.1"/>
    </source>
</evidence>
<keyword evidence="7" id="KW-1185">Reference proteome</keyword>
<dbReference type="PANTHER" id="PTHR21240:SF28">
    <property type="entry name" value="ISO-OROTATE DECARBOXYLASE (EUROFUNG)"/>
    <property type="match status" value="1"/>
</dbReference>
<evidence type="ECO:0000313" key="7">
    <source>
        <dbReference type="Proteomes" id="UP000799291"/>
    </source>
</evidence>
<dbReference type="GO" id="GO:0016787">
    <property type="term" value="F:hydrolase activity"/>
    <property type="evidence" value="ECO:0007669"/>
    <property type="project" value="InterPro"/>
</dbReference>
<dbReference type="InterPro" id="IPR032465">
    <property type="entry name" value="ACMSD"/>
</dbReference>
<keyword evidence="2 3" id="KW-0456">Lyase</keyword>
<dbReference type="PANTHER" id="PTHR21240">
    <property type="entry name" value="2-AMINO-3-CARBOXYLMUCONATE-6-SEMIALDEHYDE DECARBOXYLASE"/>
    <property type="match status" value="1"/>
</dbReference>
<feature type="region of interest" description="Disordered" evidence="4">
    <location>
        <begin position="39"/>
        <end position="60"/>
    </location>
</feature>
<proteinExistence type="inferred from homology"/>
<feature type="domain" description="Amidohydrolase-related" evidence="5">
    <location>
        <begin position="4"/>
        <end position="361"/>
    </location>
</feature>
<keyword evidence="1 3" id="KW-0210">Decarboxylase</keyword>
<dbReference type="GO" id="GO:0016831">
    <property type="term" value="F:carboxy-lyase activity"/>
    <property type="evidence" value="ECO:0007669"/>
    <property type="project" value="UniProtKB-KW"/>
</dbReference>
<dbReference type="FunFam" id="3.20.20.140:FF:000055">
    <property type="entry name" value="Uracil-5-carboxylate decarboxylase"/>
    <property type="match status" value="1"/>
</dbReference>